<dbReference type="Gene3D" id="3.40.50.10790">
    <property type="entry name" value="S-adenosyl-l-methionine hydroxide adenosyltransferase, N-terminal"/>
    <property type="match status" value="1"/>
</dbReference>
<dbReference type="InterPro" id="IPR002747">
    <property type="entry name" value="SAM_OH_AdoTrfase"/>
</dbReference>
<dbReference type="InterPro" id="IPR023228">
    <property type="entry name" value="SAM_OH_AdoTrfase_N_sf"/>
</dbReference>
<feature type="domain" description="S-adenosyl-l-methionine hydroxide adenosyltransferase C-terminal" evidence="4">
    <location>
        <begin position="82"/>
        <end position="141"/>
    </location>
</feature>
<dbReference type="PANTHER" id="PTHR35092">
    <property type="entry name" value="CHLORINASE MJ1651"/>
    <property type="match status" value="1"/>
</dbReference>
<dbReference type="InterPro" id="IPR046470">
    <property type="entry name" value="SAM_HAT_C"/>
</dbReference>
<name>A0A365QG27_9BURK</name>
<reference evidence="5 6" key="1">
    <citation type="submission" date="2018-06" db="EMBL/GenBank/DDBJ databases">
        <title>Draft genome sequence of Burkholderia reimsis strain BE51 isolated from a French agricultural soil.</title>
        <authorList>
            <person name="Esmaeel Q."/>
        </authorList>
    </citation>
    <scope>NUCLEOTIDE SEQUENCE [LARGE SCALE GENOMIC DNA]</scope>
    <source>
        <strain evidence="5 6">BE51</strain>
    </source>
</reference>
<feature type="non-terminal residue" evidence="5">
    <location>
        <position position="142"/>
    </location>
</feature>
<evidence type="ECO:0000259" key="3">
    <source>
        <dbReference type="Pfam" id="PF01887"/>
    </source>
</evidence>
<dbReference type="SUPFAM" id="SSF101852">
    <property type="entry name" value="Bacterial fluorinating enzyme, C-terminal domain"/>
    <property type="match status" value="1"/>
</dbReference>
<dbReference type="RefSeq" id="WP_165843652.1">
    <property type="nucleotide sequence ID" value="NZ_QMFZ01000156.1"/>
</dbReference>
<dbReference type="Gene3D" id="2.40.30.90">
    <property type="entry name" value="Bacterial fluorinating enzyme like"/>
    <property type="match status" value="1"/>
</dbReference>
<dbReference type="Pfam" id="PF01887">
    <property type="entry name" value="SAM_HAT_N"/>
    <property type="match status" value="1"/>
</dbReference>
<dbReference type="EMBL" id="QMFZ01000156">
    <property type="protein sequence ID" value="RBB30915.1"/>
    <property type="molecule type" value="Genomic_DNA"/>
</dbReference>
<protein>
    <submittedName>
        <fullName evidence="5">Uncharacterized protein</fullName>
    </submittedName>
</protein>
<keyword evidence="6" id="KW-1185">Reference proteome</keyword>
<organism evidence="5 6">
    <name type="scientific">Burkholderia reimsis</name>
    <dbReference type="NCBI Taxonomy" id="2234132"/>
    <lineage>
        <taxon>Bacteria</taxon>
        <taxon>Pseudomonadati</taxon>
        <taxon>Pseudomonadota</taxon>
        <taxon>Betaproteobacteria</taxon>
        <taxon>Burkholderiales</taxon>
        <taxon>Burkholderiaceae</taxon>
        <taxon>Burkholderia</taxon>
    </lineage>
</organism>
<proteinExistence type="inferred from homology"/>
<evidence type="ECO:0000256" key="1">
    <source>
        <dbReference type="ARBA" id="ARBA00022691"/>
    </source>
</evidence>
<evidence type="ECO:0000259" key="4">
    <source>
        <dbReference type="Pfam" id="PF20257"/>
    </source>
</evidence>
<accession>A0A365QG27</accession>
<sequence length="142" mass="15570">TYVWRAALERWGPEACRVVELAERRFWLPRVSSTFHGRDIFAPVVAHLARGAALEAPGPRLSQLLEADLEQPADGRTGGMVGRIIHVDHFGNCITNITPQHLEQYGMGEQIVVQIIDQRIAGLSQTFSDVQVGALATLIGST</sequence>
<feature type="domain" description="S-adenosyl-l-methionine hydroxide adenosyltransferase N-terminal" evidence="3">
    <location>
        <begin position="15"/>
        <end position="56"/>
    </location>
</feature>
<evidence type="ECO:0000256" key="2">
    <source>
        <dbReference type="ARBA" id="ARBA00024035"/>
    </source>
</evidence>
<evidence type="ECO:0000313" key="6">
    <source>
        <dbReference type="Proteomes" id="UP000252458"/>
    </source>
</evidence>
<dbReference type="Proteomes" id="UP000252458">
    <property type="component" value="Unassembled WGS sequence"/>
</dbReference>
<comment type="similarity">
    <text evidence="2">Belongs to the SAM hydrolase / SAM-dependent halogenase family.</text>
</comment>
<dbReference type="InterPro" id="IPR023227">
    <property type="entry name" value="SAM_OH_AdoTrfase_C_sf"/>
</dbReference>
<dbReference type="Pfam" id="PF20257">
    <property type="entry name" value="SAM_HAT_C"/>
    <property type="match status" value="1"/>
</dbReference>
<gene>
    <name evidence="5" type="ORF">DPV79_41730</name>
</gene>
<keyword evidence="1" id="KW-0949">S-adenosyl-L-methionine</keyword>
<dbReference type="InterPro" id="IPR046469">
    <property type="entry name" value="SAM_HAT_N"/>
</dbReference>
<feature type="non-terminal residue" evidence="5">
    <location>
        <position position="1"/>
    </location>
</feature>
<comment type="caution">
    <text evidence="5">The sequence shown here is derived from an EMBL/GenBank/DDBJ whole genome shotgun (WGS) entry which is preliminary data.</text>
</comment>
<evidence type="ECO:0000313" key="5">
    <source>
        <dbReference type="EMBL" id="RBB30915.1"/>
    </source>
</evidence>
<dbReference type="PANTHER" id="PTHR35092:SF1">
    <property type="entry name" value="CHLORINASE MJ1651"/>
    <property type="match status" value="1"/>
</dbReference>
<dbReference type="AlphaFoldDB" id="A0A365QG27"/>
<dbReference type="SUPFAM" id="SSF102522">
    <property type="entry name" value="Bacterial fluorinating enzyme, N-terminal domain"/>
    <property type="match status" value="1"/>
</dbReference>